<feature type="domain" description="Pili assembly chaperone C-terminal" evidence="9">
    <location>
        <begin position="167"/>
        <end position="223"/>
    </location>
</feature>
<evidence type="ECO:0000256" key="4">
    <source>
        <dbReference type="ARBA" id="ARBA00022729"/>
    </source>
</evidence>
<geneLocation type="plasmid" evidence="10">
    <name>pRJ46C</name>
</geneLocation>
<dbReference type="InterPro" id="IPR016148">
    <property type="entry name" value="Pili_assmbl_chaperone_C"/>
</dbReference>
<dbReference type="Pfam" id="PF00345">
    <property type="entry name" value="PapD_N"/>
    <property type="match status" value="1"/>
</dbReference>
<sequence length="230" mass="25615">MNLNNIAKFIFIFALLSFTKVGVCGGIALGSTRIIYNADKKSTVLNITNSDEKKRFLIQSWIETEDGKKSDNFILTPPLFVSKPSSENNIRISYIGDGEAAGKETIFYLNSKAIPSLEKKDMDGKNVLQIAVLSRIKLIYRPNGIYGSSLDAYKKLQFLPVLGGMQVKNPTPYFITLINFKINNEKVSTHMFSPYSTTLVPFVKHDKIINLSFQSVNDFGGNSPVTSVKL</sequence>
<evidence type="ECO:0000256" key="7">
    <source>
        <dbReference type="SAM" id="Phobius"/>
    </source>
</evidence>
<dbReference type="InterPro" id="IPR008962">
    <property type="entry name" value="PapD-like_sf"/>
</dbReference>
<dbReference type="InterPro" id="IPR016147">
    <property type="entry name" value="Pili_assmbl_chaperone_N"/>
</dbReference>
<dbReference type="InterPro" id="IPR036316">
    <property type="entry name" value="Pili_assmbl_chap_C_dom_sf"/>
</dbReference>
<keyword evidence="6" id="KW-0143">Chaperone</keyword>
<dbReference type="EMBL" id="KT225520">
    <property type="protein sequence ID" value="ALD82339.1"/>
    <property type="molecule type" value="Genomic_DNA"/>
</dbReference>
<keyword evidence="10" id="KW-0614">Plasmid</keyword>
<name>A0A0M5KTB3_RAOOR</name>
<organism evidence="10">
    <name type="scientific">Raoultella ornithinolytica</name>
    <name type="common">Klebsiella ornithinolytica</name>
    <dbReference type="NCBI Taxonomy" id="54291"/>
    <lineage>
        <taxon>Bacteria</taxon>
        <taxon>Pseudomonadati</taxon>
        <taxon>Pseudomonadota</taxon>
        <taxon>Gammaproteobacteria</taxon>
        <taxon>Enterobacterales</taxon>
        <taxon>Enterobacteriaceae</taxon>
        <taxon>Klebsiella/Raoultella group</taxon>
        <taxon>Raoultella</taxon>
    </lineage>
</organism>
<feature type="domain" description="Pili assembly chaperone N-terminal" evidence="8">
    <location>
        <begin position="26"/>
        <end position="145"/>
    </location>
</feature>
<dbReference type="GO" id="GO:0071555">
    <property type="term" value="P:cell wall organization"/>
    <property type="evidence" value="ECO:0007669"/>
    <property type="project" value="InterPro"/>
</dbReference>
<evidence type="ECO:0000256" key="6">
    <source>
        <dbReference type="ARBA" id="ARBA00023186"/>
    </source>
</evidence>
<protein>
    <submittedName>
        <fullName evidence="10">Molecular chaperone</fullName>
    </submittedName>
</protein>
<dbReference type="PANTHER" id="PTHR30251">
    <property type="entry name" value="PILUS ASSEMBLY CHAPERONE"/>
    <property type="match status" value="1"/>
</dbReference>
<dbReference type="PANTHER" id="PTHR30251:SF11">
    <property type="entry name" value="CHAPERONE PROTEIN FIMC-RELATED"/>
    <property type="match status" value="1"/>
</dbReference>
<dbReference type="RefSeq" id="WP_172686936.1">
    <property type="nucleotide sequence ID" value="NZ_KT225520.1"/>
</dbReference>
<evidence type="ECO:0000259" key="9">
    <source>
        <dbReference type="Pfam" id="PF02753"/>
    </source>
</evidence>
<dbReference type="PRINTS" id="PR00969">
    <property type="entry name" value="CHAPERONPILI"/>
</dbReference>
<feature type="transmembrane region" description="Helical" evidence="7">
    <location>
        <begin position="6"/>
        <end position="30"/>
    </location>
</feature>
<dbReference type="InterPro" id="IPR050643">
    <property type="entry name" value="Periplasmic_pilus_chap"/>
</dbReference>
<dbReference type="Pfam" id="PF02753">
    <property type="entry name" value="PapD_C"/>
    <property type="match status" value="1"/>
</dbReference>
<evidence type="ECO:0000256" key="2">
    <source>
        <dbReference type="ARBA" id="ARBA00007399"/>
    </source>
</evidence>
<keyword evidence="7" id="KW-1133">Transmembrane helix</keyword>
<evidence type="ECO:0000256" key="3">
    <source>
        <dbReference type="ARBA" id="ARBA00022558"/>
    </source>
</evidence>
<keyword evidence="7" id="KW-0812">Transmembrane</keyword>
<keyword evidence="5" id="KW-0574">Periplasm</keyword>
<keyword evidence="4" id="KW-0732">Signal</keyword>
<evidence type="ECO:0000256" key="5">
    <source>
        <dbReference type="ARBA" id="ARBA00022764"/>
    </source>
</evidence>
<evidence type="ECO:0000313" key="10">
    <source>
        <dbReference type="EMBL" id="ALD82339.1"/>
    </source>
</evidence>
<dbReference type="InterPro" id="IPR013783">
    <property type="entry name" value="Ig-like_fold"/>
</dbReference>
<evidence type="ECO:0000259" key="8">
    <source>
        <dbReference type="Pfam" id="PF00345"/>
    </source>
</evidence>
<dbReference type="AlphaFoldDB" id="A0A0M5KTB3"/>
<dbReference type="SUPFAM" id="SSF49584">
    <property type="entry name" value="Periplasmic chaperone C-domain"/>
    <property type="match status" value="1"/>
</dbReference>
<comment type="subcellular location">
    <subcellularLocation>
        <location evidence="1">Periplasm</location>
    </subcellularLocation>
</comment>
<keyword evidence="7" id="KW-0472">Membrane</keyword>
<dbReference type="SUPFAM" id="SSF49354">
    <property type="entry name" value="PapD-like"/>
    <property type="match status" value="1"/>
</dbReference>
<dbReference type="InterPro" id="IPR001829">
    <property type="entry name" value="Pili_assmbl_chaperone_bac"/>
</dbReference>
<dbReference type="GO" id="GO:0030288">
    <property type="term" value="C:outer membrane-bounded periplasmic space"/>
    <property type="evidence" value="ECO:0007669"/>
    <property type="project" value="InterPro"/>
</dbReference>
<evidence type="ECO:0000256" key="1">
    <source>
        <dbReference type="ARBA" id="ARBA00004418"/>
    </source>
</evidence>
<proteinExistence type="inferred from homology"/>
<comment type="similarity">
    <text evidence="2">Belongs to the periplasmic pilus chaperone family.</text>
</comment>
<reference evidence="10" key="1">
    <citation type="submission" date="2015-06" db="EMBL/GenBank/DDBJ databases">
        <title>Carbapenemase-producing Raoultella ornithinolytica.</title>
        <authorList>
            <person name="Sun J."/>
            <person name="Zhang F."/>
        </authorList>
    </citation>
    <scope>NUCLEOTIDE SEQUENCE</scope>
    <source>
        <strain evidence="10">RJ46C</strain>
        <plasmid evidence="10">pRJ46C</plasmid>
    </source>
</reference>
<accession>A0A0M5KTB3</accession>
<dbReference type="Gene3D" id="2.60.40.10">
    <property type="entry name" value="Immunoglobulins"/>
    <property type="match status" value="2"/>
</dbReference>
<keyword evidence="3" id="KW-1029">Fimbrium biogenesis</keyword>